<name>A0A7J0EVV3_9ERIC</name>
<keyword evidence="3" id="KW-1185">Reference proteome</keyword>
<protein>
    <submittedName>
        <fullName evidence="2">Uncharacterized protein</fullName>
    </submittedName>
</protein>
<gene>
    <name evidence="2" type="ORF">Acr_07g0007820</name>
</gene>
<evidence type="ECO:0000313" key="2">
    <source>
        <dbReference type="EMBL" id="GFY90585.1"/>
    </source>
</evidence>
<proteinExistence type="predicted"/>
<feature type="region of interest" description="Disordered" evidence="1">
    <location>
        <begin position="24"/>
        <end position="57"/>
    </location>
</feature>
<feature type="region of interest" description="Disordered" evidence="1">
    <location>
        <begin position="129"/>
        <end position="246"/>
    </location>
</feature>
<organism evidence="2 3">
    <name type="scientific">Actinidia rufa</name>
    <dbReference type="NCBI Taxonomy" id="165716"/>
    <lineage>
        <taxon>Eukaryota</taxon>
        <taxon>Viridiplantae</taxon>
        <taxon>Streptophyta</taxon>
        <taxon>Embryophyta</taxon>
        <taxon>Tracheophyta</taxon>
        <taxon>Spermatophyta</taxon>
        <taxon>Magnoliopsida</taxon>
        <taxon>eudicotyledons</taxon>
        <taxon>Gunneridae</taxon>
        <taxon>Pentapetalae</taxon>
        <taxon>asterids</taxon>
        <taxon>Ericales</taxon>
        <taxon>Actinidiaceae</taxon>
        <taxon>Actinidia</taxon>
    </lineage>
</organism>
<dbReference type="Proteomes" id="UP000585474">
    <property type="component" value="Unassembled WGS sequence"/>
</dbReference>
<evidence type="ECO:0000313" key="3">
    <source>
        <dbReference type="Proteomes" id="UP000585474"/>
    </source>
</evidence>
<dbReference type="AlphaFoldDB" id="A0A7J0EVV3"/>
<sequence>MQAAYVERSTALAAGDFVLQKRAPEVPTKKQLPAKHERKATLEMDGGSVSGRDSAHEGFGTIEDNIFGSLANGSRVEPASSFADSFPEQKEHARYNAGADPIVMNGSGSSGADVKFWGQDSRMCVDAGTKKAKLHKRPVGELAVEESASGEEEKKKKKKKRRRRRRRRRRRGGGEEEELGVEMCSDQVATGKGGASFGRAAGASVQVGVPPREDSQIEHQKTDNGAGSSWLPESPGMPTTIGDGKY</sequence>
<dbReference type="EMBL" id="BJWL01000007">
    <property type="protein sequence ID" value="GFY90585.1"/>
    <property type="molecule type" value="Genomic_DNA"/>
</dbReference>
<dbReference type="OrthoDB" id="62853at2759"/>
<accession>A0A7J0EVV3</accession>
<reference evidence="2 3" key="1">
    <citation type="submission" date="2019-07" db="EMBL/GenBank/DDBJ databases">
        <title>De Novo Assembly of kiwifruit Actinidia rufa.</title>
        <authorList>
            <person name="Sugita-Konishi S."/>
            <person name="Sato K."/>
            <person name="Mori E."/>
            <person name="Abe Y."/>
            <person name="Kisaki G."/>
            <person name="Hamano K."/>
            <person name="Suezawa K."/>
            <person name="Otani M."/>
            <person name="Fukuda T."/>
            <person name="Manabe T."/>
            <person name="Gomi K."/>
            <person name="Tabuchi M."/>
            <person name="Akimitsu K."/>
            <person name="Kataoka I."/>
        </authorList>
    </citation>
    <scope>NUCLEOTIDE SEQUENCE [LARGE SCALE GENOMIC DNA]</scope>
    <source>
        <strain evidence="3">cv. Fuchu</strain>
    </source>
</reference>
<feature type="compositionally biased region" description="Basic and acidic residues" evidence="1">
    <location>
        <begin position="211"/>
        <end position="222"/>
    </location>
</feature>
<evidence type="ECO:0000256" key="1">
    <source>
        <dbReference type="SAM" id="MobiDB-lite"/>
    </source>
</evidence>
<comment type="caution">
    <text evidence="2">The sequence shown here is derived from an EMBL/GenBank/DDBJ whole genome shotgun (WGS) entry which is preliminary data.</text>
</comment>
<feature type="compositionally biased region" description="Basic residues" evidence="1">
    <location>
        <begin position="155"/>
        <end position="171"/>
    </location>
</feature>